<dbReference type="EMBL" id="QGNW01000392">
    <property type="protein sequence ID" value="RVW73417.1"/>
    <property type="molecule type" value="Genomic_DNA"/>
</dbReference>
<accession>A0A438GMJ1</accession>
<comment type="caution">
    <text evidence="1">The sequence shown here is derived from an EMBL/GenBank/DDBJ whole genome shotgun (WGS) entry which is preliminary data.</text>
</comment>
<name>A0A438GMJ1_VITVI</name>
<sequence length="162" mass="18146">MELPVGFEKINGSRKVCKLKKKSSYGLKQPPRAWGHLGYSKEVYTRSQLCKPSETPIDPSHRLGVELEGVPVDKGSIVSQFMHSPLKRHMKVVLRILKYLKATLGKGLIFKKNGELHVEENTNADWLGQSRIEDQPQGTTHLLGAIRSLGEAKSKMLCLDEV</sequence>
<gene>
    <name evidence="1" type="ORF">CK203_053014</name>
</gene>
<dbReference type="PANTHER" id="PTHR11439">
    <property type="entry name" value="GAG-POL-RELATED RETROTRANSPOSON"/>
    <property type="match status" value="1"/>
</dbReference>
<evidence type="ECO:0000313" key="2">
    <source>
        <dbReference type="Proteomes" id="UP000288805"/>
    </source>
</evidence>
<dbReference type="AlphaFoldDB" id="A0A438GMJ1"/>
<dbReference type="Proteomes" id="UP000288805">
    <property type="component" value="Unassembled WGS sequence"/>
</dbReference>
<evidence type="ECO:0000313" key="1">
    <source>
        <dbReference type="EMBL" id="RVW73417.1"/>
    </source>
</evidence>
<proteinExistence type="predicted"/>
<reference evidence="1 2" key="1">
    <citation type="journal article" date="2018" name="PLoS Genet.">
        <title>Population sequencing reveals clonal diversity and ancestral inbreeding in the grapevine cultivar Chardonnay.</title>
        <authorList>
            <person name="Roach M.J."/>
            <person name="Johnson D.L."/>
            <person name="Bohlmann J."/>
            <person name="van Vuuren H.J."/>
            <person name="Jones S.J."/>
            <person name="Pretorius I.S."/>
            <person name="Schmidt S.A."/>
            <person name="Borneman A.R."/>
        </authorList>
    </citation>
    <scope>NUCLEOTIDE SEQUENCE [LARGE SCALE GENOMIC DNA]</scope>
    <source>
        <strain evidence="2">cv. Chardonnay</strain>
        <tissue evidence="1">Leaf</tissue>
    </source>
</reference>
<evidence type="ECO:0008006" key="3">
    <source>
        <dbReference type="Google" id="ProtNLM"/>
    </source>
</evidence>
<organism evidence="1 2">
    <name type="scientific">Vitis vinifera</name>
    <name type="common">Grape</name>
    <dbReference type="NCBI Taxonomy" id="29760"/>
    <lineage>
        <taxon>Eukaryota</taxon>
        <taxon>Viridiplantae</taxon>
        <taxon>Streptophyta</taxon>
        <taxon>Embryophyta</taxon>
        <taxon>Tracheophyta</taxon>
        <taxon>Spermatophyta</taxon>
        <taxon>Magnoliopsida</taxon>
        <taxon>eudicotyledons</taxon>
        <taxon>Gunneridae</taxon>
        <taxon>Pentapetalae</taxon>
        <taxon>rosids</taxon>
        <taxon>Vitales</taxon>
        <taxon>Vitaceae</taxon>
        <taxon>Viteae</taxon>
        <taxon>Vitis</taxon>
    </lineage>
</organism>
<dbReference type="PANTHER" id="PTHR11439:SF467">
    <property type="entry name" value="INTEGRASE CATALYTIC DOMAIN-CONTAINING PROTEIN"/>
    <property type="match status" value="1"/>
</dbReference>
<protein>
    <recommendedName>
        <fullName evidence="3">Retrovirus-related Pol polyprotein from transposon RE1</fullName>
    </recommendedName>
</protein>